<reference evidence="4 5" key="1">
    <citation type="submission" date="2025-04" db="UniProtKB">
        <authorList>
            <consortium name="RefSeq"/>
        </authorList>
    </citation>
    <scope>IDENTIFICATION</scope>
</reference>
<evidence type="ECO:0000313" key="3">
    <source>
        <dbReference type="Proteomes" id="UP001165740"/>
    </source>
</evidence>
<dbReference type="GeneID" id="106069484"/>
<dbReference type="Proteomes" id="UP001165740">
    <property type="component" value="Chromosome 8"/>
</dbReference>
<dbReference type="Pfam" id="PF00027">
    <property type="entry name" value="cNMP_binding"/>
    <property type="match status" value="1"/>
</dbReference>
<dbReference type="PANTHER" id="PTHR23011">
    <property type="entry name" value="CYCLIC NUCLEOTIDE-BINDING DOMAIN CONTAINING PROTEIN"/>
    <property type="match status" value="1"/>
</dbReference>
<feature type="compositionally biased region" description="Polar residues" evidence="1">
    <location>
        <begin position="520"/>
        <end position="529"/>
    </location>
</feature>
<proteinExistence type="predicted"/>
<dbReference type="AlphaFoldDB" id="A0A9W3B4I7"/>
<evidence type="ECO:0000256" key="1">
    <source>
        <dbReference type="SAM" id="MobiDB-lite"/>
    </source>
</evidence>
<dbReference type="InterPro" id="IPR014710">
    <property type="entry name" value="RmlC-like_jellyroll"/>
</dbReference>
<dbReference type="PROSITE" id="PS50042">
    <property type="entry name" value="CNMP_BINDING_3"/>
    <property type="match status" value="2"/>
</dbReference>
<dbReference type="PANTHER" id="PTHR23011:SF38">
    <property type="entry name" value="CYCLIC NUCLEOTIDE-BINDING DOMAIN-CONTAINING PROTEIN"/>
    <property type="match status" value="1"/>
</dbReference>
<organism evidence="3 4">
    <name type="scientific">Biomphalaria glabrata</name>
    <name type="common">Bloodfluke planorb</name>
    <name type="synonym">Freshwater snail</name>
    <dbReference type="NCBI Taxonomy" id="6526"/>
    <lineage>
        <taxon>Eukaryota</taxon>
        <taxon>Metazoa</taxon>
        <taxon>Spiralia</taxon>
        <taxon>Lophotrochozoa</taxon>
        <taxon>Mollusca</taxon>
        <taxon>Gastropoda</taxon>
        <taxon>Heterobranchia</taxon>
        <taxon>Euthyneura</taxon>
        <taxon>Panpulmonata</taxon>
        <taxon>Hygrophila</taxon>
        <taxon>Lymnaeoidea</taxon>
        <taxon>Planorbidae</taxon>
        <taxon>Biomphalaria</taxon>
    </lineage>
</organism>
<gene>
    <name evidence="4 5" type="primary">LOC106069484</name>
</gene>
<protein>
    <submittedName>
        <fullName evidence="4 5">Uncharacterized protein LOC106069484</fullName>
    </submittedName>
</protein>
<keyword evidence="3" id="KW-1185">Reference proteome</keyword>
<feature type="region of interest" description="Disordered" evidence="1">
    <location>
        <begin position="416"/>
        <end position="540"/>
    </location>
</feature>
<dbReference type="OrthoDB" id="166212at2759"/>
<dbReference type="CDD" id="cd00038">
    <property type="entry name" value="CAP_ED"/>
    <property type="match status" value="1"/>
</dbReference>
<dbReference type="Gene3D" id="2.60.120.10">
    <property type="entry name" value="Jelly Rolls"/>
    <property type="match status" value="1"/>
</dbReference>
<sequence>MTEVEGYLLQQWQVRHLHSSQKQWHTTTEACQQCDSSVNYDDGESNYSWTKVRFQQKARIVAHITRLCLASRRNVLGRVATQPWYKRLDDLELDSPGPPSQAQQGHLITTTQGELRDFKHEHLKREKGESVLTEQVRTTLSKPSSQRSARHIPEIICCIKSLSRTFRNYPLSFQRQIVQRACYECYQGNRVIMMEGDTSNGIYFILSGTVLEKVPGKRQANDIIAGSVLGENDLICGRRRQSTVLTRSTTEVLYLHRLDYKSIFEMADDLNHLSLLDVAKQHTVFQHFPTQKLEESPEMWTIVKYKYGRVIATDSNNLEWVYVINSGEARVLKYLNPGHMNLRERRKTTQAAIEAESPYHKTREILNFISERDHITTAYKADKYHPTTRLIKSAPPLNEVKKERVGLQRAKTTLSCDSNRPTKALPMINSRLSFKSTPKGKSSKSINTEKRVPEKKLDTKHDSTQEERILPLVKIDEATDEESKVKGDKMERIEEEVSLDEQQGFGGDSVSSQKDSDSQNLSTESLKSTSLRKKPKQRCTSTELIAREKKRFNIPLKGFNSVTTLRQPENETSRHKLPAFVQVEVLGQGQIFGLRACLEPEERGPSVSLVSADCEVLQINKKFFMTHCDEALIAIIKHKAKPFPSDEELIDRLDISLRWEEYKQKLLRDFIHQRWNHRR</sequence>
<evidence type="ECO:0000313" key="4">
    <source>
        <dbReference type="RefSeq" id="XP_055894336.1"/>
    </source>
</evidence>
<dbReference type="SUPFAM" id="SSF51206">
    <property type="entry name" value="cAMP-binding domain-like"/>
    <property type="match status" value="2"/>
</dbReference>
<feature type="compositionally biased region" description="Polar residues" evidence="1">
    <location>
        <begin position="430"/>
        <end position="446"/>
    </location>
</feature>
<evidence type="ECO:0000313" key="5">
    <source>
        <dbReference type="RefSeq" id="XP_055894337.1"/>
    </source>
</evidence>
<dbReference type="OMA" id="MQWEEYK"/>
<name>A0A9W3B4I7_BIOGL</name>
<dbReference type="InterPro" id="IPR000595">
    <property type="entry name" value="cNMP-bd_dom"/>
</dbReference>
<dbReference type="RefSeq" id="XP_055894336.1">
    <property type="nucleotide sequence ID" value="XM_056038361.1"/>
</dbReference>
<feature type="domain" description="Cyclic nucleotide-binding" evidence="2">
    <location>
        <begin position="165"/>
        <end position="281"/>
    </location>
</feature>
<dbReference type="InterPro" id="IPR018490">
    <property type="entry name" value="cNMP-bd_dom_sf"/>
</dbReference>
<feature type="compositionally biased region" description="Basic and acidic residues" evidence="1">
    <location>
        <begin position="447"/>
        <end position="492"/>
    </location>
</feature>
<dbReference type="RefSeq" id="XP_055894337.1">
    <property type="nucleotide sequence ID" value="XM_056038362.1"/>
</dbReference>
<accession>A0A9W3B4I7</accession>
<feature type="domain" description="Cyclic nucleotide-binding" evidence="2">
    <location>
        <begin position="583"/>
        <end position="624"/>
    </location>
</feature>
<evidence type="ECO:0000259" key="2">
    <source>
        <dbReference type="PROSITE" id="PS50042"/>
    </source>
</evidence>